<evidence type="ECO:0000313" key="5">
    <source>
        <dbReference type="EMBL" id="ALF06103.1"/>
    </source>
</evidence>
<dbReference type="InterPro" id="IPR005650">
    <property type="entry name" value="BlaI_family"/>
</dbReference>
<evidence type="ECO:0000256" key="1">
    <source>
        <dbReference type="ARBA" id="ARBA00011046"/>
    </source>
</evidence>
<dbReference type="InterPro" id="IPR036388">
    <property type="entry name" value="WH-like_DNA-bd_sf"/>
</dbReference>
<name>A0A140AT94_CLOBO</name>
<dbReference type="RefSeq" id="WP_012704595.1">
    <property type="nucleotide sequence ID" value="NZ_CP013296.1"/>
</dbReference>
<dbReference type="Gene3D" id="1.10.10.10">
    <property type="entry name" value="Winged helix-like DNA-binding domain superfamily/Winged helix DNA-binding domain"/>
    <property type="match status" value="1"/>
</dbReference>
<dbReference type="Pfam" id="PF03965">
    <property type="entry name" value="Penicillinase_R"/>
    <property type="match status" value="1"/>
</dbReference>
<dbReference type="EMBL" id="KP718482">
    <property type="protein sequence ID" value="ALF06103.1"/>
    <property type="molecule type" value="Genomic_DNA"/>
</dbReference>
<dbReference type="Gene3D" id="1.10.4040.10">
    <property type="entry name" value="Penicillinase repressor domain"/>
    <property type="match status" value="1"/>
</dbReference>
<reference evidence="5" key="1">
    <citation type="submission" date="2015-01" db="EMBL/GenBank/DDBJ databases">
        <authorList>
            <person name="Xiang T."/>
            <person name="Song Y."/>
            <person name="Huang L."/>
            <person name="Wang B."/>
            <person name="Wu P."/>
        </authorList>
    </citation>
    <scope>NUCLEOTIDE SEQUENCE</scope>
    <source>
        <strain evidence="5">224-13</strain>
    </source>
</reference>
<keyword evidence="3" id="KW-0238">DNA-binding</keyword>
<accession>A0A140AT94</accession>
<dbReference type="PIRSF" id="PIRSF019455">
    <property type="entry name" value="CopR_AtkY"/>
    <property type="match status" value="1"/>
</dbReference>
<dbReference type="GO" id="GO:0003677">
    <property type="term" value="F:DNA binding"/>
    <property type="evidence" value="ECO:0007669"/>
    <property type="project" value="UniProtKB-KW"/>
</dbReference>
<evidence type="ECO:0000256" key="3">
    <source>
        <dbReference type="ARBA" id="ARBA00023125"/>
    </source>
</evidence>
<comment type="similarity">
    <text evidence="1">Belongs to the BlaI transcriptional regulatory family.</text>
</comment>
<gene>
    <name evidence="5" type="primary">blaI</name>
</gene>
<proteinExistence type="inferred from homology"/>
<evidence type="ECO:0000256" key="2">
    <source>
        <dbReference type="ARBA" id="ARBA00023015"/>
    </source>
</evidence>
<evidence type="ECO:0000256" key="4">
    <source>
        <dbReference type="ARBA" id="ARBA00023163"/>
    </source>
</evidence>
<keyword evidence="4" id="KW-0804">Transcription</keyword>
<dbReference type="SUPFAM" id="SSF46785">
    <property type="entry name" value="Winged helix' DNA-binding domain"/>
    <property type="match status" value="1"/>
</dbReference>
<dbReference type="InterPro" id="IPR036390">
    <property type="entry name" value="WH_DNA-bd_sf"/>
</dbReference>
<dbReference type="AlphaFoldDB" id="A0A140AT94"/>
<dbReference type="GO" id="GO:0045892">
    <property type="term" value="P:negative regulation of DNA-templated transcription"/>
    <property type="evidence" value="ECO:0007669"/>
    <property type="project" value="InterPro"/>
</dbReference>
<sequence length="124" mass="14721">MGDIPKISETEWKVMKIIWSNPYITANEVIDILDDYVEWKPKTVKTLLNRLLNKGAIHFEKEGREYKYYPLVSEDECIREENKSFLDKVYNGAFKTMIANFIEEQNLTKEDIDDLKKLLEKNNK</sequence>
<organism evidence="5">
    <name type="scientific">Clostridium botulinum</name>
    <dbReference type="NCBI Taxonomy" id="1491"/>
    <lineage>
        <taxon>Bacteria</taxon>
        <taxon>Bacillati</taxon>
        <taxon>Bacillota</taxon>
        <taxon>Clostridia</taxon>
        <taxon>Eubacteriales</taxon>
        <taxon>Clostridiaceae</taxon>
        <taxon>Clostridium</taxon>
    </lineage>
</organism>
<keyword evidence="2" id="KW-0805">Transcription regulation</keyword>
<protein>
    <submittedName>
        <fullName evidence="5">Penicillinase repressor</fullName>
    </submittedName>
</protein>